<dbReference type="PANTHER" id="PTHR12801">
    <property type="entry name" value="RNA EXONUCLEASE REXO1 / RECO3 FAMILY MEMBER-RELATED"/>
    <property type="match status" value="1"/>
</dbReference>
<feature type="region of interest" description="Disordered" evidence="4">
    <location>
        <begin position="38"/>
        <end position="68"/>
    </location>
</feature>
<evidence type="ECO:0000259" key="5">
    <source>
        <dbReference type="SMART" id="SM00479"/>
    </source>
</evidence>
<protein>
    <submittedName>
        <fullName evidence="6">Ribonuclease H-like domain-containing protein</fullName>
    </submittedName>
</protein>
<evidence type="ECO:0000256" key="2">
    <source>
        <dbReference type="ARBA" id="ARBA00022801"/>
    </source>
</evidence>
<dbReference type="Proteomes" id="UP000824998">
    <property type="component" value="Unassembled WGS sequence"/>
</dbReference>
<name>A0A9P7YIE2_9HELO</name>
<dbReference type="Gene3D" id="3.30.420.10">
    <property type="entry name" value="Ribonuclease H-like superfamily/Ribonuclease H"/>
    <property type="match status" value="1"/>
</dbReference>
<dbReference type="EMBL" id="MU251476">
    <property type="protein sequence ID" value="KAG9234067.1"/>
    <property type="molecule type" value="Genomic_DNA"/>
</dbReference>
<comment type="caution">
    <text evidence="6">The sequence shown here is derived from an EMBL/GenBank/DDBJ whole genome shotgun (WGS) entry which is preliminary data.</text>
</comment>
<dbReference type="InterPro" id="IPR013520">
    <property type="entry name" value="Ribonucl_H"/>
</dbReference>
<dbReference type="GO" id="GO:0000027">
    <property type="term" value="P:ribosomal large subunit assembly"/>
    <property type="evidence" value="ECO:0007669"/>
    <property type="project" value="TreeGrafter"/>
</dbReference>
<feature type="compositionally biased region" description="Polar residues" evidence="4">
    <location>
        <begin position="51"/>
        <end position="68"/>
    </location>
</feature>
<evidence type="ECO:0000313" key="7">
    <source>
        <dbReference type="Proteomes" id="UP000824998"/>
    </source>
</evidence>
<reference evidence="6" key="1">
    <citation type="journal article" date="2021" name="IMA Fungus">
        <title>Genomic characterization of three marine fungi, including Emericellopsis atlantica sp. nov. with signatures of a generalist lifestyle and marine biomass degradation.</title>
        <authorList>
            <person name="Hagestad O.C."/>
            <person name="Hou L."/>
            <person name="Andersen J.H."/>
            <person name="Hansen E.H."/>
            <person name="Altermark B."/>
            <person name="Li C."/>
            <person name="Kuhnert E."/>
            <person name="Cox R.J."/>
            <person name="Crous P.W."/>
            <person name="Spatafora J.W."/>
            <person name="Lail K."/>
            <person name="Amirebrahimi M."/>
            <person name="Lipzen A."/>
            <person name="Pangilinan J."/>
            <person name="Andreopoulos W."/>
            <person name="Hayes R.D."/>
            <person name="Ng V."/>
            <person name="Grigoriev I.V."/>
            <person name="Jackson S.A."/>
            <person name="Sutton T.D.S."/>
            <person name="Dobson A.D.W."/>
            <person name="Rama T."/>
        </authorList>
    </citation>
    <scope>NUCLEOTIDE SEQUENCE</scope>
    <source>
        <strain evidence="6">TRa018bII</strain>
    </source>
</reference>
<evidence type="ECO:0000313" key="6">
    <source>
        <dbReference type="EMBL" id="KAG9234067.1"/>
    </source>
</evidence>
<dbReference type="SUPFAM" id="SSF53098">
    <property type="entry name" value="Ribonuclease H-like"/>
    <property type="match status" value="1"/>
</dbReference>
<keyword evidence="1" id="KW-0540">Nuclease</keyword>
<dbReference type="GO" id="GO:0003676">
    <property type="term" value="F:nucleic acid binding"/>
    <property type="evidence" value="ECO:0007669"/>
    <property type="project" value="InterPro"/>
</dbReference>
<dbReference type="CDD" id="cd06137">
    <property type="entry name" value="DEDDh_RNase"/>
    <property type="match status" value="1"/>
</dbReference>
<dbReference type="Pfam" id="PF00929">
    <property type="entry name" value="RNase_T"/>
    <property type="match status" value="1"/>
</dbReference>
<accession>A0A9P7YIE2</accession>
<dbReference type="PANTHER" id="PTHR12801:SF114">
    <property type="entry name" value="EXONUCLEASE, PUTATIVE (AFU_ORTHOLOGUE AFUA_7G00870)-RELATED"/>
    <property type="match status" value="1"/>
</dbReference>
<evidence type="ECO:0000256" key="3">
    <source>
        <dbReference type="ARBA" id="ARBA00022839"/>
    </source>
</evidence>
<feature type="region of interest" description="Disordered" evidence="4">
    <location>
        <begin position="374"/>
        <end position="401"/>
    </location>
</feature>
<evidence type="ECO:0000256" key="1">
    <source>
        <dbReference type="ARBA" id="ARBA00022722"/>
    </source>
</evidence>
<organism evidence="6 7">
    <name type="scientific">Amylocarpus encephaloides</name>
    <dbReference type="NCBI Taxonomy" id="45428"/>
    <lineage>
        <taxon>Eukaryota</taxon>
        <taxon>Fungi</taxon>
        <taxon>Dikarya</taxon>
        <taxon>Ascomycota</taxon>
        <taxon>Pezizomycotina</taxon>
        <taxon>Leotiomycetes</taxon>
        <taxon>Helotiales</taxon>
        <taxon>Helotiales incertae sedis</taxon>
        <taxon>Amylocarpus</taxon>
    </lineage>
</organism>
<proteinExistence type="predicted"/>
<dbReference type="InterPro" id="IPR036397">
    <property type="entry name" value="RNaseH_sf"/>
</dbReference>
<evidence type="ECO:0000256" key="4">
    <source>
        <dbReference type="SAM" id="MobiDB-lite"/>
    </source>
</evidence>
<keyword evidence="2" id="KW-0378">Hydrolase</keyword>
<dbReference type="AlphaFoldDB" id="A0A9P7YIE2"/>
<keyword evidence="3" id="KW-0269">Exonuclease</keyword>
<dbReference type="GO" id="GO:0004527">
    <property type="term" value="F:exonuclease activity"/>
    <property type="evidence" value="ECO:0007669"/>
    <property type="project" value="UniProtKB-KW"/>
</dbReference>
<dbReference type="InterPro" id="IPR012337">
    <property type="entry name" value="RNaseH-like_sf"/>
</dbReference>
<dbReference type="SMART" id="SM00479">
    <property type="entry name" value="EXOIII"/>
    <property type="match status" value="1"/>
</dbReference>
<dbReference type="InterPro" id="IPR047021">
    <property type="entry name" value="REXO1/3/4-like"/>
</dbReference>
<keyword evidence="7" id="KW-1185">Reference proteome</keyword>
<feature type="domain" description="Exonuclease" evidence="5">
    <location>
        <begin position="195"/>
        <end position="363"/>
    </location>
</feature>
<sequence>MAFICVPCGRSFAKLIDRTEHEENSTQHRNLVERQFQASTHETGVKRPPAMTNSRTQDQTLKTKVTSQEMDTRWSEIPESEYHLALEALLAHSHSTEELEKHGIVVRLYDPEIYSKSRKCKRCCVHEGSSKIMRCSFHTSKRNKWNLNRPYKCCKMKDATGCQTLPAHDFQVPYRAMMHQEFQNTPAASALKRCAAVTLDCEMVGLAEGAREAIFVCVTDYLTGAILINRIVNPMEPIMQWCTNLHGISKAMLADAVAQGEALSGWEGAREELWKYIDEETIIVGHGLRNDLDVLRIIHPRIVDSAILSGKAVGVNRTWGLKQLCSELLGFEIRQSRGGVHDCLEDVRTTREVVLFCTRNADAVKEWAIPKREEEMRKQEERRVEQERKRELVGIEKQKEN</sequence>
<dbReference type="OrthoDB" id="16516at2759"/>
<dbReference type="GO" id="GO:0005634">
    <property type="term" value="C:nucleus"/>
    <property type="evidence" value="ECO:0007669"/>
    <property type="project" value="TreeGrafter"/>
</dbReference>
<gene>
    <name evidence="6" type="ORF">BJ875DRAFT_462565</name>
</gene>
<dbReference type="GO" id="GO:0006364">
    <property type="term" value="P:rRNA processing"/>
    <property type="evidence" value="ECO:0007669"/>
    <property type="project" value="TreeGrafter"/>
</dbReference>